<evidence type="ECO:0000313" key="2">
    <source>
        <dbReference type="EMBL" id="GAG26628.1"/>
    </source>
</evidence>
<proteinExistence type="predicted"/>
<dbReference type="AlphaFoldDB" id="X0WQ33"/>
<reference evidence="2" key="1">
    <citation type="journal article" date="2014" name="Front. Microbiol.">
        <title>High frequency of phylogenetically diverse reductive dehalogenase-homologous genes in deep subseafloor sedimentary metagenomes.</title>
        <authorList>
            <person name="Kawai M."/>
            <person name="Futagami T."/>
            <person name="Toyoda A."/>
            <person name="Takaki Y."/>
            <person name="Nishi S."/>
            <person name="Hori S."/>
            <person name="Arai W."/>
            <person name="Tsubouchi T."/>
            <person name="Morono Y."/>
            <person name="Uchiyama I."/>
            <person name="Ito T."/>
            <person name="Fujiyama A."/>
            <person name="Inagaki F."/>
            <person name="Takami H."/>
        </authorList>
    </citation>
    <scope>NUCLEOTIDE SEQUENCE</scope>
    <source>
        <strain evidence="2">Expedition CK06-06</strain>
    </source>
</reference>
<sequence length="56" mass="6127">MNKRHCQAALRQAQGGEPVEPESPAFAKASAFAKAMADRMARKLDLRDFLGWASHG</sequence>
<protein>
    <submittedName>
        <fullName evidence="2">Uncharacterized protein</fullName>
    </submittedName>
</protein>
<evidence type="ECO:0000256" key="1">
    <source>
        <dbReference type="SAM" id="MobiDB-lite"/>
    </source>
</evidence>
<organism evidence="2">
    <name type="scientific">marine sediment metagenome</name>
    <dbReference type="NCBI Taxonomy" id="412755"/>
    <lineage>
        <taxon>unclassified sequences</taxon>
        <taxon>metagenomes</taxon>
        <taxon>ecological metagenomes</taxon>
    </lineage>
</organism>
<accession>X0WQ33</accession>
<name>X0WQ33_9ZZZZ</name>
<comment type="caution">
    <text evidence="2">The sequence shown here is derived from an EMBL/GenBank/DDBJ whole genome shotgun (WGS) entry which is preliminary data.</text>
</comment>
<feature type="region of interest" description="Disordered" evidence="1">
    <location>
        <begin position="1"/>
        <end position="22"/>
    </location>
</feature>
<dbReference type="EMBL" id="BARS01033526">
    <property type="protein sequence ID" value="GAG26628.1"/>
    <property type="molecule type" value="Genomic_DNA"/>
</dbReference>
<gene>
    <name evidence="2" type="ORF">S01H1_51902</name>
</gene>